<dbReference type="InterPro" id="IPR000873">
    <property type="entry name" value="AMP-dep_synth/lig_dom"/>
</dbReference>
<name>A0A6J7B6S1_9ZZZZ</name>
<dbReference type="GO" id="GO:0004467">
    <property type="term" value="F:long-chain fatty acid-CoA ligase activity"/>
    <property type="evidence" value="ECO:0007669"/>
    <property type="project" value="TreeGrafter"/>
</dbReference>
<dbReference type="PANTHER" id="PTHR43272">
    <property type="entry name" value="LONG-CHAIN-FATTY-ACID--COA LIGASE"/>
    <property type="match status" value="1"/>
</dbReference>
<evidence type="ECO:0000256" key="1">
    <source>
        <dbReference type="ARBA" id="ARBA00022598"/>
    </source>
</evidence>
<organism evidence="5">
    <name type="scientific">freshwater metagenome</name>
    <dbReference type="NCBI Taxonomy" id="449393"/>
    <lineage>
        <taxon>unclassified sequences</taxon>
        <taxon>metagenomes</taxon>
        <taxon>ecological metagenomes</taxon>
    </lineage>
</organism>
<keyword evidence="3" id="KW-0443">Lipid metabolism</keyword>
<dbReference type="PANTHER" id="PTHR43272:SF32">
    <property type="entry name" value="AMP-DEPENDENT SYNTHETASE_LIGASE DOMAIN-CONTAINING PROTEIN"/>
    <property type="match status" value="1"/>
</dbReference>
<dbReference type="GO" id="GO:0005783">
    <property type="term" value="C:endoplasmic reticulum"/>
    <property type="evidence" value="ECO:0007669"/>
    <property type="project" value="TreeGrafter"/>
</dbReference>
<evidence type="ECO:0000256" key="2">
    <source>
        <dbReference type="ARBA" id="ARBA00022832"/>
    </source>
</evidence>
<reference evidence="5" key="1">
    <citation type="submission" date="2020-05" db="EMBL/GenBank/DDBJ databases">
        <authorList>
            <person name="Chiriac C."/>
            <person name="Salcher M."/>
            <person name="Ghai R."/>
            <person name="Kavagutti S V."/>
        </authorList>
    </citation>
    <scope>NUCLEOTIDE SEQUENCE</scope>
</reference>
<dbReference type="Gene3D" id="3.40.50.12780">
    <property type="entry name" value="N-terminal domain of ligase-like"/>
    <property type="match status" value="1"/>
</dbReference>
<evidence type="ECO:0000259" key="4">
    <source>
        <dbReference type="Pfam" id="PF00501"/>
    </source>
</evidence>
<gene>
    <name evidence="5" type="ORF">UFOPK3241_00092</name>
</gene>
<evidence type="ECO:0000256" key="3">
    <source>
        <dbReference type="ARBA" id="ARBA00023098"/>
    </source>
</evidence>
<dbReference type="Pfam" id="PF23562">
    <property type="entry name" value="AMP-binding_C_3"/>
    <property type="match status" value="1"/>
</dbReference>
<evidence type="ECO:0000313" key="5">
    <source>
        <dbReference type="EMBL" id="CAB4839609.1"/>
    </source>
</evidence>
<dbReference type="InterPro" id="IPR042099">
    <property type="entry name" value="ANL_N_sf"/>
</dbReference>
<dbReference type="AlphaFoldDB" id="A0A6J7B6S1"/>
<protein>
    <submittedName>
        <fullName evidence="5">Unannotated protein</fullName>
    </submittedName>
</protein>
<accession>A0A6J7B6S1</accession>
<feature type="domain" description="AMP-dependent synthetase/ligase" evidence="4">
    <location>
        <begin position="29"/>
        <end position="423"/>
    </location>
</feature>
<dbReference type="PROSITE" id="PS00455">
    <property type="entry name" value="AMP_BINDING"/>
    <property type="match status" value="1"/>
</dbReference>
<keyword evidence="1" id="KW-0436">Ligase</keyword>
<dbReference type="CDD" id="cd05907">
    <property type="entry name" value="VL_LC_FACS_like"/>
    <property type="match status" value="1"/>
</dbReference>
<dbReference type="InterPro" id="IPR020845">
    <property type="entry name" value="AMP-binding_CS"/>
</dbReference>
<sequence>MNEFTIPALVPAATAGNLTNLVAERAWFEPERIMLSRPLGEGWQSVTAREFEAEVRATAKGLIAAGINIGDRVAIMARTRYEWTILDFAIWFAGACVVPVFETSSAEQVQWILQDSGAVGIIVETPILRELITPVLPDYTKHVWTITDDVMHVLAVTGKDISDDEIDRRRNALIPDTLATLIYTSGTTGKPKGVQITHGNFLSECVNVVQGASDLFLKPGGSTLLFLPVAHVFGRMVQIGAISAGLHLAHCGDPAGRLPIDLASFKPTFVLAVPRIFEKIYNGAEAKAEAAGKGKIFRKAAAVAIAYSESMDQGKTSPLLIIQHKIFDKLVYSKIRHGMGGNVEAAISGGAPLGARLGHFYRGAGIRVLEGYGLTETTAGATLNLTDHHRVGSVGRPIPGTSIRIDDDGEVLIKGPIVMRGYWQNEAANAEVFTQDRWFKSGDLGRIDEEGFLYIVGRKKELIVTSGGKNVAPAVLEDRLRAHPLVSQCMVVGDNKPFIAALVTLDADSLKSWIAVNKKNGTPLSELAKDPDLIAVIQTGVDEANKAVSKAESIRKFVILPTDFTIAGGHLTAKLSIKRHVVAKEFAAEIEALYS</sequence>
<dbReference type="SUPFAM" id="SSF56801">
    <property type="entry name" value="Acetyl-CoA synthetase-like"/>
    <property type="match status" value="1"/>
</dbReference>
<keyword evidence="2" id="KW-0276">Fatty acid metabolism</keyword>
<dbReference type="Pfam" id="PF00501">
    <property type="entry name" value="AMP-binding"/>
    <property type="match status" value="1"/>
</dbReference>
<proteinExistence type="predicted"/>
<dbReference type="GO" id="GO:0016020">
    <property type="term" value="C:membrane"/>
    <property type="evidence" value="ECO:0007669"/>
    <property type="project" value="TreeGrafter"/>
</dbReference>
<dbReference type="EMBL" id="CAFAZX010000002">
    <property type="protein sequence ID" value="CAB4839609.1"/>
    <property type="molecule type" value="Genomic_DNA"/>
</dbReference>